<name>A0A7L5DQL6_9BACT</name>
<protein>
    <submittedName>
        <fullName evidence="2">SDR family oxidoreductase</fullName>
    </submittedName>
</protein>
<dbReference type="InterPro" id="IPR036291">
    <property type="entry name" value="NAD(P)-bd_dom_sf"/>
</dbReference>
<dbReference type="RefSeq" id="WP_169552739.1">
    <property type="nucleotide sequence ID" value="NZ_CP051677.1"/>
</dbReference>
<dbReference type="SUPFAM" id="SSF51735">
    <property type="entry name" value="NAD(P)-binding Rossmann-fold domains"/>
    <property type="match status" value="1"/>
</dbReference>
<evidence type="ECO:0000259" key="1">
    <source>
        <dbReference type="Pfam" id="PF05368"/>
    </source>
</evidence>
<dbReference type="Gene3D" id="3.90.25.10">
    <property type="entry name" value="UDP-galactose 4-epimerase, domain 1"/>
    <property type="match status" value="1"/>
</dbReference>
<accession>A0A7L5DQL6</accession>
<sequence length="289" mass="31385">MILITGATGQLGGAVIDHLLKQVPASQLAAFVRDEQKAAPLRELGVSLRVGTYDDTASLDRAMQGIDTVLLVAGTDEEKRVQQHQNVVNAAKRAGVQRIAYTSRALKDRTTLVNRLMDGHFQTEDYIKASGLTYTLFRNILYMDAIPQFIGGNAVFERGIVVPAGQGRVSFALRSDMGEAMANALVRPPEGSVTYQLTNRETYSFHDIAAALTDLSGRPVTYTPVEPAAFEAQLIGRGLPDVMARRITGFITDIANGQEDIVTPDLETLLGRKPASLNEGLARLFSLVR</sequence>
<organism evidence="2 3">
    <name type="scientific">Spirosoma rhododendri</name>
    <dbReference type="NCBI Taxonomy" id="2728024"/>
    <lineage>
        <taxon>Bacteria</taxon>
        <taxon>Pseudomonadati</taxon>
        <taxon>Bacteroidota</taxon>
        <taxon>Cytophagia</taxon>
        <taxon>Cytophagales</taxon>
        <taxon>Cytophagaceae</taxon>
        <taxon>Spirosoma</taxon>
    </lineage>
</organism>
<dbReference type="KEGG" id="srho:HH216_21565"/>
<reference evidence="2 3" key="1">
    <citation type="submission" date="2020-04" db="EMBL/GenBank/DDBJ databases">
        <title>Genome sequencing of novel species.</title>
        <authorList>
            <person name="Heo J."/>
            <person name="Kim S.-J."/>
            <person name="Kim J.-S."/>
            <person name="Hong S.-B."/>
            <person name="Kwon S.-W."/>
        </authorList>
    </citation>
    <scope>NUCLEOTIDE SEQUENCE [LARGE SCALE GENOMIC DNA]</scope>
    <source>
        <strain evidence="2 3">CJU-R4</strain>
    </source>
</reference>
<dbReference type="PANTHER" id="PTHR47129:SF1">
    <property type="entry name" value="NMRA-LIKE DOMAIN-CONTAINING PROTEIN"/>
    <property type="match status" value="1"/>
</dbReference>
<dbReference type="Gene3D" id="3.40.50.720">
    <property type="entry name" value="NAD(P)-binding Rossmann-like Domain"/>
    <property type="match status" value="1"/>
</dbReference>
<dbReference type="CDD" id="cd05269">
    <property type="entry name" value="TMR_SDR_a"/>
    <property type="match status" value="1"/>
</dbReference>
<gene>
    <name evidence="2" type="ORF">HH216_21565</name>
</gene>
<dbReference type="InterPro" id="IPR008030">
    <property type="entry name" value="NmrA-like"/>
</dbReference>
<keyword evidence="3" id="KW-1185">Reference proteome</keyword>
<dbReference type="InterPro" id="IPR052718">
    <property type="entry name" value="NmrA-type_oxidoreductase"/>
</dbReference>
<proteinExistence type="predicted"/>
<dbReference type="Pfam" id="PF05368">
    <property type="entry name" value="NmrA"/>
    <property type="match status" value="1"/>
</dbReference>
<feature type="domain" description="NmrA-like" evidence="1">
    <location>
        <begin position="2"/>
        <end position="249"/>
    </location>
</feature>
<dbReference type="Proteomes" id="UP000501128">
    <property type="component" value="Chromosome"/>
</dbReference>
<dbReference type="AlphaFoldDB" id="A0A7L5DQL6"/>
<evidence type="ECO:0000313" key="2">
    <source>
        <dbReference type="EMBL" id="QJD80719.1"/>
    </source>
</evidence>
<dbReference type="EMBL" id="CP051677">
    <property type="protein sequence ID" value="QJD80719.1"/>
    <property type="molecule type" value="Genomic_DNA"/>
</dbReference>
<dbReference type="PANTHER" id="PTHR47129">
    <property type="entry name" value="QUINONE OXIDOREDUCTASE 2"/>
    <property type="match status" value="1"/>
</dbReference>
<evidence type="ECO:0000313" key="3">
    <source>
        <dbReference type="Proteomes" id="UP000501128"/>
    </source>
</evidence>